<dbReference type="GO" id="GO:0003824">
    <property type="term" value="F:catalytic activity"/>
    <property type="evidence" value="ECO:0007669"/>
    <property type="project" value="InterPro"/>
</dbReference>
<evidence type="ECO:0000259" key="1">
    <source>
        <dbReference type="Pfam" id="PF03372"/>
    </source>
</evidence>
<dbReference type="OrthoDB" id="410155at2759"/>
<name>A0A4C1VZR5_EUMVA</name>
<dbReference type="Proteomes" id="UP000299102">
    <property type="component" value="Unassembled WGS sequence"/>
</dbReference>
<dbReference type="SUPFAM" id="SSF56219">
    <property type="entry name" value="DNase I-like"/>
    <property type="match status" value="1"/>
</dbReference>
<gene>
    <name evidence="2" type="ORF">EVAR_29721_1</name>
</gene>
<organism evidence="2 3">
    <name type="scientific">Eumeta variegata</name>
    <name type="common">Bagworm moth</name>
    <name type="synonym">Eumeta japonica</name>
    <dbReference type="NCBI Taxonomy" id="151549"/>
    <lineage>
        <taxon>Eukaryota</taxon>
        <taxon>Metazoa</taxon>
        <taxon>Ecdysozoa</taxon>
        <taxon>Arthropoda</taxon>
        <taxon>Hexapoda</taxon>
        <taxon>Insecta</taxon>
        <taxon>Pterygota</taxon>
        <taxon>Neoptera</taxon>
        <taxon>Endopterygota</taxon>
        <taxon>Lepidoptera</taxon>
        <taxon>Glossata</taxon>
        <taxon>Ditrysia</taxon>
        <taxon>Tineoidea</taxon>
        <taxon>Psychidae</taxon>
        <taxon>Oiketicinae</taxon>
        <taxon>Eumeta</taxon>
    </lineage>
</organism>
<dbReference type="AlphaFoldDB" id="A0A4C1VZR5"/>
<sequence length="286" mass="31490">MSNAPGCSTPPAKRHKPKNLTLLTFNAHGLINNMVELGQCTKEYGIDIVLVQETLLKPNRPKSCTLAVYVQLRTDRTDAPLGGNAIYYKRSLQCCPIVLSNLSNIEGTGCRLVMMGHRTLVIVSIYLSSSKKLLRSDIEAFLVLRDAVILFGDFNCKNTNWGCAVSYPSDHSLLLRLGPTTGGCPKPTIKITDWKRVSTALEEVDTPALNNIPDVIETTDEIDSTIGACTNHIRVVVKRCSRVISASVDRWKLPADALELLRAKNTALRHGYAYPSRDNRSRAGVL</sequence>
<accession>A0A4C1VZR5</accession>
<evidence type="ECO:0000313" key="2">
    <source>
        <dbReference type="EMBL" id="GBP43739.1"/>
    </source>
</evidence>
<dbReference type="Gene3D" id="3.60.10.10">
    <property type="entry name" value="Endonuclease/exonuclease/phosphatase"/>
    <property type="match status" value="1"/>
</dbReference>
<keyword evidence="3" id="KW-1185">Reference proteome</keyword>
<proteinExistence type="predicted"/>
<dbReference type="EMBL" id="BGZK01000441">
    <property type="protein sequence ID" value="GBP43739.1"/>
    <property type="molecule type" value="Genomic_DNA"/>
</dbReference>
<dbReference type="InterPro" id="IPR005135">
    <property type="entry name" value="Endo/exonuclease/phosphatase"/>
</dbReference>
<feature type="domain" description="Endonuclease/exonuclease/phosphatase" evidence="1">
    <location>
        <begin position="23"/>
        <end position="173"/>
    </location>
</feature>
<dbReference type="InterPro" id="IPR036691">
    <property type="entry name" value="Endo/exonu/phosph_ase_sf"/>
</dbReference>
<protein>
    <recommendedName>
        <fullName evidence="1">Endonuclease/exonuclease/phosphatase domain-containing protein</fullName>
    </recommendedName>
</protein>
<comment type="caution">
    <text evidence="2">The sequence shown here is derived from an EMBL/GenBank/DDBJ whole genome shotgun (WGS) entry which is preliminary data.</text>
</comment>
<reference evidence="2 3" key="1">
    <citation type="journal article" date="2019" name="Commun. Biol.">
        <title>The bagworm genome reveals a unique fibroin gene that provides high tensile strength.</title>
        <authorList>
            <person name="Kono N."/>
            <person name="Nakamura H."/>
            <person name="Ohtoshi R."/>
            <person name="Tomita M."/>
            <person name="Numata K."/>
            <person name="Arakawa K."/>
        </authorList>
    </citation>
    <scope>NUCLEOTIDE SEQUENCE [LARGE SCALE GENOMIC DNA]</scope>
</reference>
<evidence type="ECO:0000313" key="3">
    <source>
        <dbReference type="Proteomes" id="UP000299102"/>
    </source>
</evidence>
<dbReference type="Pfam" id="PF03372">
    <property type="entry name" value="Exo_endo_phos"/>
    <property type="match status" value="1"/>
</dbReference>